<proteinExistence type="predicted"/>
<protein>
    <submittedName>
        <fullName evidence="1">Uncharacterized protein</fullName>
    </submittedName>
</protein>
<organism evidence="1 2">
    <name type="scientific">Gracilibacillus salitolerans</name>
    <dbReference type="NCBI Taxonomy" id="2663022"/>
    <lineage>
        <taxon>Bacteria</taxon>
        <taxon>Bacillati</taxon>
        <taxon>Bacillota</taxon>
        <taxon>Bacilli</taxon>
        <taxon>Bacillales</taxon>
        <taxon>Bacillaceae</taxon>
        <taxon>Gracilibacillus</taxon>
    </lineage>
</organism>
<dbReference type="KEGG" id="grc:GI584_14270"/>
<sequence length="99" mass="11326">MVKIKADKRFRDRITKKPIKAGTVVEADEERLELLKKHKINYEIVEENKGDSILDGNVSEVVERLVDLESEQVSELIEKEKTGKARKGVLEHLESLLAE</sequence>
<reference evidence="1 2" key="1">
    <citation type="submission" date="2019-11" db="EMBL/GenBank/DDBJ databases">
        <title>Gracilibacillus salitolerans sp. nov., a moderate halophile isolated from a saline soil in northwest China.</title>
        <authorList>
            <person name="Gan L."/>
        </authorList>
    </citation>
    <scope>NUCLEOTIDE SEQUENCE [LARGE SCALE GENOMIC DNA]</scope>
    <source>
        <strain evidence="1 2">SCU50</strain>
    </source>
</reference>
<dbReference type="RefSeq" id="WP_153791612.1">
    <property type="nucleotide sequence ID" value="NZ_CP045915.1"/>
</dbReference>
<gene>
    <name evidence="1" type="ORF">GI584_14270</name>
</gene>
<evidence type="ECO:0000313" key="2">
    <source>
        <dbReference type="Proteomes" id="UP000339690"/>
    </source>
</evidence>
<dbReference type="Proteomes" id="UP000339690">
    <property type="component" value="Chromosome"/>
</dbReference>
<dbReference type="EMBL" id="CP045915">
    <property type="protein sequence ID" value="QGH35138.1"/>
    <property type="molecule type" value="Genomic_DNA"/>
</dbReference>
<accession>A0A5Q2TQB9</accession>
<keyword evidence="2" id="KW-1185">Reference proteome</keyword>
<dbReference type="AlphaFoldDB" id="A0A5Q2TQB9"/>
<name>A0A5Q2TQB9_9BACI</name>
<evidence type="ECO:0000313" key="1">
    <source>
        <dbReference type="EMBL" id="QGH35138.1"/>
    </source>
</evidence>